<evidence type="ECO:0000259" key="2">
    <source>
        <dbReference type="PROSITE" id="PS51465"/>
    </source>
</evidence>
<proteinExistence type="predicted"/>
<protein>
    <recommendedName>
        <fullName evidence="2">Kazal-like domain-containing protein</fullName>
    </recommendedName>
</protein>
<dbReference type="CDD" id="cd00104">
    <property type="entry name" value="KAZAL_FS"/>
    <property type="match status" value="1"/>
</dbReference>
<evidence type="ECO:0000256" key="1">
    <source>
        <dbReference type="ARBA" id="ARBA00023157"/>
    </source>
</evidence>
<evidence type="ECO:0000313" key="3">
    <source>
        <dbReference type="EMBL" id="KAL0158255.1"/>
    </source>
</evidence>
<dbReference type="SMART" id="SM00280">
    <property type="entry name" value="KAZAL"/>
    <property type="match status" value="1"/>
</dbReference>
<dbReference type="PANTHER" id="PTHR10913:SF78">
    <property type="entry name" value="AGRIN"/>
    <property type="match status" value="1"/>
</dbReference>
<dbReference type="PROSITE" id="PS51465">
    <property type="entry name" value="KAZAL_2"/>
    <property type="match status" value="1"/>
</dbReference>
<dbReference type="AlphaFoldDB" id="A0ABD0N845"/>
<sequence>LNLESPCLKKACEFGAVCVVKNNEAVCECSDACPQDQDPVCGNDGHTYSSSCQMKAMECALQKQIQMQHKGPC</sequence>
<dbReference type="FunFam" id="3.30.60.30:FF:000024">
    <property type="entry name" value="Transmembrane agrin"/>
    <property type="match status" value="1"/>
</dbReference>
<keyword evidence="1" id="KW-1015">Disulfide bond</keyword>
<dbReference type="PANTHER" id="PTHR10913">
    <property type="entry name" value="FOLLISTATIN-RELATED"/>
    <property type="match status" value="1"/>
</dbReference>
<dbReference type="EMBL" id="JAMKFB020000023">
    <property type="protein sequence ID" value="KAL0158255.1"/>
    <property type="molecule type" value="Genomic_DNA"/>
</dbReference>
<dbReference type="Pfam" id="PF07648">
    <property type="entry name" value="Kazal_2"/>
    <property type="match status" value="1"/>
</dbReference>
<reference evidence="3 4" key="1">
    <citation type="submission" date="2024-05" db="EMBL/GenBank/DDBJ databases">
        <title>Genome sequencing and assembly of Indian major carp, Cirrhinus mrigala (Hamilton, 1822).</title>
        <authorList>
            <person name="Mohindra V."/>
            <person name="Chowdhury L.M."/>
            <person name="Lal K."/>
            <person name="Jena J.K."/>
        </authorList>
    </citation>
    <scope>NUCLEOTIDE SEQUENCE [LARGE SCALE GENOMIC DNA]</scope>
    <source>
        <strain evidence="3">CM1030</strain>
        <tissue evidence="3">Blood</tissue>
    </source>
</reference>
<dbReference type="InterPro" id="IPR002350">
    <property type="entry name" value="Kazal_dom"/>
</dbReference>
<dbReference type="Proteomes" id="UP001529510">
    <property type="component" value="Unassembled WGS sequence"/>
</dbReference>
<gene>
    <name evidence="3" type="ORF">M9458_046331</name>
</gene>
<dbReference type="SUPFAM" id="SSF100895">
    <property type="entry name" value="Kazal-type serine protease inhibitors"/>
    <property type="match status" value="1"/>
</dbReference>
<organism evidence="3 4">
    <name type="scientific">Cirrhinus mrigala</name>
    <name type="common">Mrigala</name>
    <dbReference type="NCBI Taxonomy" id="683832"/>
    <lineage>
        <taxon>Eukaryota</taxon>
        <taxon>Metazoa</taxon>
        <taxon>Chordata</taxon>
        <taxon>Craniata</taxon>
        <taxon>Vertebrata</taxon>
        <taxon>Euteleostomi</taxon>
        <taxon>Actinopterygii</taxon>
        <taxon>Neopterygii</taxon>
        <taxon>Teleostei</taxon>
        <taxon>Ostariophysi</taxon>
        <taxon>Cypriniformes</taxon>
        <taxon>Cyprinidae</taxon>
        <taxon>Labeoninae</taxon>
        <taxon>Labeonini</taxon>
        <taxon>Cirrhinus</taxon>
    </lineage>
</organism>
<name>A0ABD0N845_CIRMR</name>
<accession>A0ABD0N845</accession>
<evidence type="ECO:0000313" key="4">
    <source>
        <dbReference type="Proteomes" id="UP001529510"/>
    </source>
</evidence>
<feature type="non-terminal residue" evidence="3">
    <location>
        <position position="73"/>
    </location>
</feature>
<feature type="non-terminal residue" evidence="3">
    <location>
        <position position="1"/>
    </location>
</feature>
<keyword evidence="4" id="KW-1185">Reference proteome</keyword>
<feature type="domain" description="Kazal-like" evidence="2">
    <location>
        <begin position="28"/>
        <end position="73"/>
    </location>
</feature>
<dbReference type="Gene3D" id="3.30.60.30">
    <property type="match status" value="1"/>
</dbReference>
<dbReference type="InterPro" id="IPR036058">
    <property type="entry name" value="Kazal_dom_sf"/>
</dbReference>
<comment type="caution">
    <text evidence="3">The sequence shown here is derived from an EMBL/GenBank/DDBJ whole genome shotgun (WGS) entry which is preliminary data.</text>
</comment>
<dbReference type="InterPro" id="IPR050653">
    <property type="entry name" value="Prot_Inhib_GrowthFact_Antg"/>
</dbReference>